<dbReference type="Proteomes" id="UP001160142">
    <property type="component" value="Unassembled WGS sequence"/>
</dbReference>
<dbReference type="Pfam" id="PF04030">
    <property type="entry name" value="ALO"/>
    <property type="match status" value="1"/>
</dbReference>
<dbReference type="InterPro" id="IPR036318">
    <property type="entry name" value="FAD-bd_PCMH-like_sf"/>
</dbReference>
<feature type="domain" description="FAD-binding PCMH-type" evidence="2">
    <location>
        <begin position="11"/>
        <end position="174"/>
    </location>
</feature>
<evidence type="ECO:0000259" key="2">
    <source>
        <dbReference type="PROSITE" id="PS51387"/>
    </source>
</evidence>
<evidence type="ECO:0000256" key="1">
    <source>
        <dbReference type="ARBA" id="ARBA00023002"/>
    </source>
</evidence>
<dbReference type="InterPro" id="IPR016166">
    <property type="entry name" value="FAD-bd_PCMH"/>
</dbReference>
<protein>
    <submittedName>
        <fullName evidence="3">Xylitol oxidase</fullName>
        <ecNumber evidence="3">1.1.3.41</ecNumber>
    </submittedName>
</protein>
<dbReference type="PANTHER" id="PTHR43762:SF1">
    <property type="entry name" value="D-ARABINONO-1,4-LACTONE OXIDASE"/>
    <property type="match status" value="1"/>
</dbReference>
<accession>A0ABT6KPR8</accession>
<name>A0ABT6KPR8_9MICO</name>
<dbReference type="GO" id="GO:0050582">
    <property type="term" value="F:xylitol oxidase activity"/>
    <property type="evidence" value="ECO:0007669"/>
    <property type="project" value="UniProtKB-EC"/>
</dbReference>
<dbReference type="Gene3D" id="3.30.70.2520">
    <property type="match status" value="1"/>
</dbReference>
<dbReference type="Gene3D" id="3.30.43.10">
    <property type="entry name" value="Uridine Diphospho-n-acetylenolpyruvylglucosamine Reductase, domain 2"/>
    <property type="match status" value="1"/>
</dbReference>
<dbReference type="Gene3D" id="1.10.45.10">
    <property type="entry name" value="Vanillyl-alcohol Oxidase, Chain A, domain 4"/>
    <property type="match status" value="1"/>
</dbReference>
<dbReference type="EC" id="1.1.3.41" evidence="3"/>
<dbReference type="SUPFAM" id="SSF56176">
    <property type="entry name" value="FAD-binding/transporter-associated domain-like"/>
    <property type="match status" value="1"/>
</dbReference>
<comment type="caution">
    <text evidence="3">The sequence shown here is derived from an EMBL/GenBank/DDBJ whole genome shotgun (WGS) entry which is preliminary data.</text>
</comment>
<dbReference type="PANTHER" id="PTHR43762">
    <property type="entry name" value="L-GULONOLACTONE OXIDASE"/>
    <property type="match status" value="1"/>
</dbReference>
<dbReference type="InterPro" id="IPR006094">
    <property type="entry name" value="Oxid_FAD_bind_N"/>
</dbReference>
<dbReference type="PROSITE" id="PS51387">
    <property type="entry name" value="FAD_PCMH"/>
    <property type="match status" value="1"/>
</dbReference>
<dbReference type="Gene3D" id="3.30.465.10">
    <property type="match status" value="1"/>
</dbReference>
<dbReference type="InterPro" id="IPR007173">
    <property type="entry name" value="ALO_C"/>
</dbReference>
<evidence type="ECO:0000313" key="4">
    <source>
        <dbReference type="Proteomes" id="UP001160142"/>
    </source>
</evidence>
<dbReference type="RefSeq" id="WP_322133498.1">
    <property type="nucleotide sequence ID" value="NZ_CP085036.1"/>
</dbReference>
<dbReference type="InterPro" id="IPR016171">
    <property type="entry name" value="Vanillyl_alc_oxidase_C-sub2"/>
</dbReference>
<reference evidence="3 4" key="1">
    <citation type="submission" date="2023-04" db="EMBL/GenBank/DDBJ databases">
        <title>Genome Encyclopedia of Bacteria and Archaea VI: Functional Genomics of Type Strains.</title>
        <authorList>
            <person name="Whitman W."/>
        </authorList>
    </citation>
    <scope>NUCLEOTIDE SEQUENCE [LARGE SCALE GENOMIC DNA]</scope>
    <source>
        <strain evidence="3 4">SG_E_30_P1</strain>
    </source>
</reference>
<organism evidence="3 4">
    <name type="scientific">Antiquaquibacter oligotrophicus</name>
    <dbReference type="NCBI Taxonomy" id="2880260"/>
    <lineage>
        <taxon>Bacteria</taxon>
        <taxon>Bacillati</taxon>
        <taxon>Actinomycetota</taxon>
        <taxon>Actinomycetes</taxon>
        <taxon>Micrococcales</taxon>
        <taxon>Microbacteriaceae</taxon>
        <taxon>Antiquaquibacter</taxon>
    </lineage>
</organism>
<dbReference type="EMBL" id="JARXVQ010000001">
    <property type="protein sequence ID" value="MDH6181179.1"/>
    <property type="molecule type" value="Genomic_DNA"/>
</dbReference>
<gene>
    <name evidence="3" type="ORF">M2152_001361</name>
</gene>
<dbReference type="InterPro" id="IPR016167">
    <property type="entry name" value="FAD-bd_PCMH_sub1"/>
</dbReference>
<dbReference type="InterPro" id="IPR016169">
    <property type="entry name" value="FAD-bd_PCMH_sub2"/>
</dbReference>
<dbReference type="Gene3D" id="3.30.70.2530">
    <property type="match status" value="1"/>
</dbReference>
<evidence type="ECO:0000313" key="3">
    <source>
        <dbReference type="EMBL" id="MDH6181179.1"/>
    </source>
</evidence>
<dbReference type="Pfam" id="PF01565">
    <property type="entry name" value="FAD_binding_4"/>
    <property type="match status" value="1"/>
</dbReference>
<dbReference type="InterPro" id="IPR010031">
    <property type="entry name" value="FAD_lactone_oxidase-like"/>
</dbReference>
<keyword evidence="1 3" id="KW-0560">Oxidoreductase</keyword>
<sequence length="410" mass="44817">MTVGTNWARHYEYRASTLHTPSNLAQLQEVVAAAPRIRALGSRHSFHDLADSAELVSLESLPAAIRIDVESETVSFSAGVRYGELAPVLAASGWALRNLASLPHITVAGAIATGTHGSGDGNGTLSRAVAGLEIITASGALRTITPADPDFDGAVVSLGALGIVHRITLDIEPTFEVRQDVYEGLTWSTLLSEFDAIMGRAYSVSVFTQWAGEDVGRVWLKSVLGERRPPQSLYGATPALGARHPIHDMPTDYTTQQGGVPGPWLDRLPHFRLDHTPSNGNELQSEYIVPRRHAVAAVSAIRALSDRITPHLHISELRSIAADSLWLSGAYDTDALAIHFTWKYEPDAVLPLLPVVEEALAPFEARPHWGKLFHEVDRTRYPRLPDFVALMERMDPGAKFRNDFIERNVL</sequence>
<keyword evidence="4" id="KW-1185">Reference proteome</keyword>
<proteinExistence type="predicted"/>